<evidence type="ECO:0000313" key="2">
    <source>
        <dbReference type="Proteomes" id="UP000217033"/>
    </source>
</evidence>
<dbReference type="Proteomes" id="UP000217033">
    <property type="component" value="Unassembled WGS sequence"/>
</dbReference>
<protein>
    <submittedName>
        <fullName evidence="1">Uncharacterized protein</fullName>
    </submittedName>
</protein>
<accession>A0ABX4H461</accession>
<proteinExistence type="predicted"/>
<keyword evidence="2" id="KW-1185">Reference proteome</keyword>
<evidence type="ECO:0000313" key="1">
    <source>
        <dbReference type="EMBL" id="PAF54675.1"/>
    </source>
</evidence>
<organism evidence="1 2">
    <name type="scientific">Mycoplasmopsis agassizii</name>
    <dbReference type="NCBI Taxonomy" id="33922"/>
    <lineage>
        <taxon>Bacteria</taxon>
        <taxon>Bacillati</taxon>
        <taxon>Mycoplasmatota</taxon>
        <taxon>Mycoplasmoidales</taxon>
        <taxon>Metamycoplasmataceae</taxon>
        <taxon>Mycoplasmopsis</taxon>
    </lineage>
</organism>
<reference evidence="1" key="1">
    <citation type="submission" date="2017-08" db="EMBL/GenBank/DDBJ databases">
        <authorList>
            <person name="Alvarez-Ponce D."/>
            <person name="Weitzman C.L."/>
            <person name="Tillett R.L."/>
            <person name="Sandmeier F.C."/>
            <person name="Tracy C.R."/>
        </authorList>
    </citation>
    <scope>NUCLEOTIDE SEQUENCE [LARGE SCALE GENOMIC DNA]</scope>
    <source>
        <strain evidence="1">PS6</strain>
    </source>
</reference>
<dbReference type="RefSeq" id="WP_084231995.1">
    <property type="nucleotide sequence ID" value="NZ_FWXE01000002.1"/>
</dbReference>
<gene>
    <name evidence="1" type="ORF">CJF60_02970</name>
</gene>
<comment type="caution">
    <text evidence="1">The sequence shown here is derived from an EMBL/GenBank/DDBJ whole genome shotgun (WGS) entry which is preliminary data.</text>
</comment>
<name>A0ABX4H461_9BACT</name>
<sequence length="159" mass="18810">MPNDNELAKKFFKDQLDNFEKFIDEATVEFETDSGVEEGIHIFAANDVDTDSNYIYIFTAGEIYPFEISEETQSANLVDDEILQKSLMELLYLWMSEDEIHEKLIRKVFDYFEFDFIYEKDYIDFLFKKSRKYLDDAPKVNALKLKLGSDKNTKKSEDK</sequence>
<dbReference type="EMBL" id="NQMN01000002">
    <property type="protein sequence ID" value="PAF54675.1"/>
    <property type="molecule type" value="Genomic_DNA"/>
</dbReference>